<evidence type="ECO:0000256" key="1">
    <source>
        <dbReference type="SAM" id="MobiDB-lite"/>
    </source>
</evidence>
<feature type="compositionally biased region" description="Polar residues" evidence="1">
    <location>
        <begin position="91"/>
        <end position="102"/>
    </location>
</feature>
<feature type="region of interest" description="Disordered" evidence="1">
    <location>
        <begin position="269"/>
        <end position="323"/>
    </location>
</feature>
<keyword evidence="3" id="KW-1185">Reference proteome</keyword>
<protein>
    <submittedName>
        <fullName evidence="2">Uncharacterized protein</fullName>
    </submittedName>
</protein>
<feature type="compositionally biased region" description="Low complexity" evidence="1">
    <location>
        <begin position="269"/>
        <end position="299"/>
    </location>
</feature>
<feature type="compositionally biased region" description="Polar residues" evidence="1">
    <location>
        <begin position="468"/>
        <end position="481"/>
    </location>
</feature>
<dbReference type="EMBL" id="JAKJXO020000002">
    <property type="protein sequence ID" value="KAL1610327.1"/>
    <property type="molecule type" value="Genomic_DNA"/>
</dbReference>
<name>A0ABR3S134_9PLEO</name>
<feature type="region of interest" description="Disordered" evidence="1">
    <location>
        <begin position="91"/>
        <end position="122"/>
    </location>
</feature>
<proteinExistence type="predicted"/>
<evidence type="ECO:0000313" key="3">
    <source>
        <dbReference type="Proteomes" id="UP001521785"/>
    </source>
</evidence>
<evidence type="ECO:0000313" key="2">
    <source>
        <dbReference type="EMBL" id="KAL1610327.1"/>
    </source>
</evidence>
<gene>
    <name evidence="2" type="ORF">SLS60_001993</name>
</gene>
<comment type="caution">
    <text evidence="2">The sequence shown here is derived from an EMBL/GenBank/DDBJ whole genome shotgun (WGS) entry which is preliminary data.</text>
</comment>
<accession>A0ABR3S134</accession>
<organism evidence="2 3">
    <name type="scientific">Paraconiothyrium brasiliense</name>
    <dbReference type="NCBI Taxonomy" id="300254"/>
    <lineage>
        <taxon>Eukaryota</taxon>
        <taxon>Fungi</taxon>
        <taxon>Dikarya</taxon>
        <taxon>Ascomycota</taxon>
        <taxon>Pezizomycotina</taxon>
        <taxon>Dothideomycetes</taxon>
        <taxon>Pleosporomycetidae</taxon>
        <taxon>Pleosporales</taxon>
        <taxon>Massarineae</taxon>
        <taxon>Didymosphaeriaceae</taxon>
        <taxon>Paraconiothyrium</taxon>
    </lineage>
</organism>
<dbReference type="Proteomes" id="UP001521785">
    <property type="component" value="Unassembled WGS sequence"/>
</dbReference>
<sequence>MPKLCTDDAIINGKTTHLTYLCPETKTVQVTETVFVTVHDGESKSLVTSIGNVDDEKTTTLTATSKSTLFITKTIMSKHSASLLPGETLSPISTSQASSTDAITIGEPNHTQPAVPTQDFEKPTSPVHLTLKSTATVLETLNVHPHDPVPSLHSWLSLHSSMILTNPLRPTASSLAMILTNPLRPSTTAFGIWRNTTTSVAVAPSFSDTLLARTTSDTGFKSTIRLTMSLNAPSTAVPVPVSISTDGIATISTIGSTLKLGAPSVTSSFPSYSPSSVSPSPSTSLANSSNSSVSGTPFNFTETHANGPLNTQSTPYPGVPPVEYPRSSAKINMTVTDDRPTVDTAQFTASVSDNFISLPSDTETSWSIAGDESTVTDMEVFPTIKPDDPTSTASVLTDGILFSSDTPPYPTEVPAKRQDEEHIDGTISKVFTTTTVTLANSTVTSTQETLATNSTGSTGTASEPYPGATTQSLSKNGASNTQPAPAWVVLVVVALRLAALS</sequence>
<feature type="compositionally biased region" description="Low complexity" evidence="1">
    <location>
        <begin position="444"/>
        <end position="462"/>
    </location>
</feature>
<reference evidence="2 3" key="1">
    <citation type="submission" date="2024-02" db="EMBL/GenBank/DDBJ databases">
        <title>De novo assembly and annotation of 12 fungi associated with fruit tree decline syndrome in Ontario, Canada.</title>
        <authorList>
            <person name="Sulman M."/>
            <person name="Ellouze W."/>
            <person name="Ilyukhin E."/>
        </authorList>
    </citation>
    <scope>NUCLEOTIDE SEQUENCE [LARGE SCALE GENOMIC DNA]</scope>
    <source>
        <strain evidence="2 3">M42-189</strain>
    </source>
</reference>
<feature type="compositionally biased region" description="Polar residues" evidence="1">
    <location>
        <begin position="300"/>
        <end position="315"/>
    </location>
</feature>
<feature type="region of interest" description="Disordered" evidence="1">
    <location>
        <begin position="444"/>
        <end position="481"/>
    </location>
</feature>